<dbReference type="EnsemblPlants" id="TraesCS4A02G305000.1">
    <property type="protein sequence ID" value="TraesCS4A02G305000.1.cds1"/>
    <property type="gene ID" value="TraesCS4A02G305000"/>
</dbReference>
<reference evidence="2" key="1">
    <citation type="submission" date="2018-08" db="EMBL/GenBank/DDBJ databases">
        <authorList>
            <person name="Rossello M."/>
        </authorList>
    </citation>
    <scope>NUCLEOTIDE SEQUENCE [LARGE SCALE GENOMIC DNA]</scope>
    <source>
        <strain evidence="2">cv. Chinese Spring</strain>
    </source>
</reference>
<reference evidence="2" key="2">
    <citation type="submission" date="2018-10" db="UniProtKB">
        <authorList>
            <consortium name="EnsemblPlants"/>
        </authorList>
    </citation>
    <scope>IDENTIFICATION</scope>
</reference>
<keyword evidence="3" id="KW-1185">Reference proteome</keyword>
<feature type="transmembrane region" description="Helical" evidence="1">
    <location>
        <begin position="68"/>
        <end position="92"/>
    </location>
</feature>
<organism evidence="2">
    <name type="scientific">Triticum aestivum</name>
    <name type="common">Wheat</name>
    <dbReference type="NCBI Taxonomy" id="4565"/>
    <lineage>
        <taxon>Eukaryota</taxon>
        <taxon>Viridiplantae</taxon>
        <taxon>Streptophyta</taxon>
        <taxon>Embryophyta</taxon>
        <taxon>Tracheophyta</taxon>
        <taxon>Spermatophyta</taxon>
        <taxon>Magnoliopsida</taxon>
        <taxon>Liliopsida</taxon>
        <taxon>Poales</taxon>
        <taxon>Poaceae</taxon>
        <taxon>BOP clade</taxon>
        <taxon>Pooideae</taxon>
        <taxon>Triticodae</taxon>
        <taxon>Triticeae</taxon>
        <taxon>Triticinae</taxon>
        <taxon>Triticum</taxon>
    </lineage>
</organism>
<dbReference type="Gramene" id="TraesCS4A02G305000.1">
    <property type="protein sequence ID" value="TraesCS4A02G305000.1.cds1"/>
    <property type="gene ID" value="TraesCS4A02G305000"/>
</dbReference>
<dbReference type="AlphaFoldDB" id="A0A3B6I139"/>
<evidence type="ECO:0000313" key="3">
    <source>
        <dbReference type="Proteomes" id="UP000019116"/>
    </source>
</evidence>
<evidence type="ECO:0000313" key="2">
    <source>
        <dbReference type="EnsemblPlants" id="TraesCS4A02G305000.1.cds1"/>
    </source>
</evidence>
<keyword evidence="1" id="KW-0812">Transmembrane</keyword>
<keyword evidence="1" id="KW-1133">Transmembrane helix</keyword>
<sequence length="118" mass="12618">MADEQALIIDVDLSHSNVESSSASAVMATKGIRWVLCLICSFGLATAFMLLAAAIYKAPAGVFEGHRCAYYVSVISSGVMGLAEACAAVIWLSRAADEGPWQRLACRDLLRLVHLRSS</sequence>
<dbReference type="PANTHER" id="PTHR33530:SF10">
    <property type="entry name" value="PGG DOMAIN-CONTAINING PROTEIN"/>
    <property type="match status" value="1"/>
</dbReference>
<evidence type="ECO:0000256" key="1">
    <source>
        <dbReference type="SAM" id="Phobius"/>
    </source>
</evidence>
<dbReference type="InterPro" id="IPR022149">
    <property type="entry name" value="DUF3681"/>
</dbReference>
<dbReference type="Pfam" id="PF12442">
    <property type="entry name" value="DUF3681"/>
    <property type="match status" value="1"/>
</dbReference>
<dbReference type="PANTHER" id="PTHR33530">
    <property type="entry name" value="OS01G0147100 PROTEIN"/>
    <property type="match status" value="1"/>
</dbReference>
<accession>A0A3B6I139</accession>
<dbReference type="Gramene" id="TraesCS4A03G0767100.1">
    <property type="protein sequence ID" value="TraesCS4A03G0767100.1.CDS1"/>
    <property type="gene ID" value="TraesCS4A03G0767100"/>
</dbReference>
<protein>
    <submittedName>
        <fullName evidence="2">Uncharacterized protein</fullName>
    </submittedName>
</protein>
<feature type="transmembrane region" description="Helical" evidence="1">
    <location>
        <begin position="32"/>
        <end position="56"/>
    </location>
</feature>
<keyword evidence="1" id="KW-0472">Membrane</keyword>
<name>A0A3B6I139_WHEAT</name>
<proteinExistence type="predicted"/>
<dbReference type="Proteomes" id="UP000019116">
    <property type="component" value="Chromosome 4A"/>
</dbReference>